<evidence type="ECO:0000313" key="2">
    <source>
        <dbReference type="Proteomes" id="UP000295636"/>
    </source>
</evidence>
<dbReference type="OrthoDB" id="2596663at2"/>
<sequence>MTRKKTYRTVTRPFNHVHSTLTALGFTQTATKDGCCYALTFRDPRTDQQYMFGIPTRTADNGWTEVLLHEAAFKDKGEIPSSAMEIAVSVMMETKQYLSSHEPKPASIPIEIAQNGRMASNNASELKRLGKEMANMPTNAQVIENGMVPDPIQ</sequence>
<organism evidence="1 2">
    <name type="scientific">Paenibacillus piri</name>
    <dbReference type="NCBI Taxonomy" id="2547395"/>
    <lineage>
        <taxon>Bacteria</taxon>
        <taxon>Bacillati</taxon>
        <taxon>Bacillota</taxon>
        <taxon>Bacilli</taxon>
        <taxon>Bacillales</taxon>
        <taxon>Paenibacillaceae</taxon>
        <taxon>Paenibacillus</taxon>
    </lineage>
</organism>
<gene>
    <name evidence="1" type="ORF">E1757_30475</name>
</gene>
<name>A0A4R5KCA1_9BACL</name>
<comment type="caution">
    <text evidence="1">The sequence shown here is derived from an EMBL/GenBank/DDBJ whole genome shotgun (WGS) entry which is preliminary data.</text>
</comment>
<reference evidence="1 2" key="1">
    <citation type="submission" date="2019-03" db="EMBL/GenBank/DDBJ databases">
        <title>This is whole genome sequence of Paenibacillus sp MS74 strain.</title>
        <authorList>
            <person name="Trinh H.N."/>
        </authorList>
    </citation>
    <scope>NUCLEOTIDE SEQUENCE [LARGE SCALE GENOMIC DNA]</scope>
    <source>
        <strain evidence="1 2">MS74</strain>
    </source>
</reference>
<evidence type="ECO:0000313" key="1">
    <source>
        <dbReference type="EMBL" id="TDF92128.1"/>
    </source>
</evidence>
<dbReference type="Proteomes" id="UP000295636">
    <property type="component" value="Unassembled WGS sequence"/>
</dbReference>
<keyword evidence="2" id="KW-1185">Reference proteome</keyword>
<dbReference type="EMBL" id="SMRT01000022">
    <property type="protein sequence ID" value="TDF92128.1"/>
    <property type="molecule type" value="Genomic_DNA"/>
</dbReference>
<proteinExistence type="predicted"/>
<accession>A0A4R5KCA1</accession>
<dbReference type="RefSeq" id="WP_133235410.1">
    <property type="nucleotide sequence ID" value="NZ_SMRT01000022.1"/>
</dbReference>
<dbReference type="AlphaFoldDB" id="A0A4R5KCA1"/>
<protein>
    <submittedName>
        <fullName evidence="1">Uncharacterized protein</fullName>
    </submittedName>
</protein>